<evidence type="ECO:0000313" key="1">
    <source>
        <dbReference type="EMBL" id="CAD8046054.1"/>
    </source>
</evidence>
<comment type="caution">
    <text evidence="1">The sequence shown here is derived from an EMBL/GenBank/DDBJ whole genome shotgun (WGS) entry which is preliminary data.</text>
</comment>
<dbReference type="AlphaFoldDB" id="A0A8S1JTN5"/>
<proteinExistence type="predicted"/>
<evidence type="ECO:0000313" key="2">
    <source>
        <dbReference type="Proteomes" id="UP000688137"/>
    </source>
</evidence>
<gene>
    <name evidence="1" type="ORF">PPRIM_AZ9-3.1.T0100160</name>
</gene>
<sequence length="96" mass="11644">MNHKKLTISIGLNKSYLQQYQLYNLFLEKNIWMQLKINKLLNKKQSIFLNKQENLRRSYIYQIVGKYAQVIQSTWMSVGQNMQEKYLLFQNSHKLL</sequence>
<dbReference type="Proteomes" id="UP000688137">
    <property type="component" value="Unassembled WGS sequence"/>
</dbReference>
<organism evidence="1 2">
    <name type="scientific">Paramecium primaurelia</name>
    <dbReference type="NCBI Taxonomy" id="5886"/>
    <lineage>
        <taxon>Eukaryota</taxon>
        <taxon>Sar</taxon>
        <taxon>Alveolata</taxon>
        <taxon>Ciliophora</taxon>
        <taxon>Intramacronucleata</taxon>
        <taxon>Oligohymenophorea</taxon>
        <taxon>Peniculida</taxon>
        <taxon>Parameciidae</taxon>
        <taxon>Paramecium</taxon>
    </lineage>
</organism>
<keyword evidence="2" id="KW-1185">Reference proteome</keyword>
<name>A0A8S1JTN5_PARPR</name>
<accession>A0A8S1JTN5</accession>
<reference evidence="1" key="1">
    <citation type="submission" date="2021-01" db="EMBL/GenBank/DDBJ databases">
        <authorList>
            <consortium name="Genoscope - CEA"/>
            <person name="William W."/>
        </authorList>
    </citation>
    <scope>NUCLEOTIDE SEQUENCE</scope>
</reference>
<dbReference type="EMBL" id="CAJJDM010000007">
    <property type="protein sequence ID" value="CAD8046054.1"/>
    <property type="molecule type" value="Genomic_DNA"/>
</dbReference>
<protein>
    <submittedName>
        <fullName evidence="1">Uncharacterized protein</fullName>
    </submittedName>
</protein>